<dbReference type="OrthoDB" id="6267266at2759"/>
<name>A0A6J8A4J3_MYTCO</name>
<dbReference type="InterPro" id="IPR051077">
    <property type="entry name" value="Ca-dependent_lectin"/>
</dbReference>
<dbReference type="Proteomes" id="UP000507470">
    <property type="component" value="Unassembled WGS sequence"/>
</dbReference>
<dbReference type="EMBL" id="CACVKT020000573">
    <property type="protein sequence ID" value="CAC5360918.1"/>
    <property type="molecule type" value="Genomic_DNA"/>
</dbReference>
<evidence type="ECO:0000313" key="1">
    <source>
        <dbReference type="EMBL" id="CAC5360918.1"/>
    </source>
</evidence>
<accession>A0A6J8A4J3</accession>
<evidence type="ECO:0000313" key="2">
    <source>
        <dbReference type="Proteomes" id="UP000507470"/>
    </source>
</evidence>
<dbReference type="PANTHER" id="PTHR24024:SF18">
    <property type="entry name" value="SHORT-CHAIN COLLAGEN C4-LIKE"/>
    <property type="match status" value="1"/>
</dbReference>
<gene>
    <name evidence="1" type="ORF">MCOR_3230</name>
</gene>
<keyword evidence="2" id="KW-1185">Reference proteome</keyword>
<organism evidence="1 2">
    <name type="scientific">Mytilus coruscus</name>
    <name type="common">Sea mussel</name>
    <dbReference type="NCBI Taxonomy" id="42192"/>
    <lineage>
        <taxon>Eukaryota</taxon>
        <taxon>Metazoa</taxon>
        <taxon>Spiralia</taxon>
        <taxon>Lophotrochozoa</taxon>
        <taxon>Mollusca</taxon>
        <taxon>Bivalvia</taxon>
        <taxon>Autobranchia</taxon>
        <taxon>Pteriomorphia</taxon>
        <taxon>Mytilida</taxon>
        <taxon>Mytiloidea</taxon>
        <taxon>Mytilidae</taxon>
        <taxon>Mytilinae</taxon>
        <taxon>Mytilus</taxon>
    </lineage>
</organism>
<dbReference type="AlphaFoldDB" id="A0A6J8A4J3"/>
<dbReference type="GO" id="GO:0005615">
    <property type="term" value="C:extracellular space"/>
    <property type="evidence" value="ECO:0007669"/>
    <property type="project" value="TreeGrafter"/>
</dbReference>
<protein>
    <submittedName>
        <fullName evidence="1">Uncharacterized protein</fullName>
    </submittedName>
</protein>
<sequence length="219" mass="24194">MPLLGDMKATLKADLDVTNMNNHLKAYIQQEIQKSVEVSMRDEMKKLVNEGVERISSTVEATVDKQVTTGTSYIQWGTVNCTNDNAELIYSGFVGGSSYTGGGAPNKLCVPNEPQWGIYDGKCAVCHVKKATSTIMITGRKTCFKNWKMKYHGYIMAGYPDHKAASEYICVDGNPDHITRVSSWTDKSILYSVYSKCNGATPCPPYVNGREMTCVVCSR</sequence>
<dbReference type="PANTHER" id="PTHR24024">
    <property type="entry name" value="PULMONARY SURFACTANT-ASSOCIATED PROTEIN A"/>
    <property type="match status" value="1"/>
</dbReference>
<reference evidence="1 2" key="1">
    <citation type="submission" date="2020-06" db="EMBL/GenBank/DDBJ databases">
        <authorList>
            <person name="Li R."/>
            <person name="Bekaert M."/>
        </authorList>
    </citation>
    <scope>NUCLEOTIDE SEQUENCE [LARGE SCALE GENOMIC DNA]</scope>
    <source>
        <strain evidence="2">wild</strain>
    </source>
</reference>
<proteinExistence type="predicted"/>